<dbReference type="Pfam" id="PF20255">
    <property type="entry name" value="DUF6606"/>
    <property type="match status" value="1"/>
</dbReference>
<dbReference type="Gene3D" id="3.30.200.20">
    <property type="entry name" value="Phosphorylase Kinase, domain 1"/>
    <property type="match status" value="1"/>
</dbReference>
<comment type="caution">
    <text evidence="9">The sequence shown here is derived from an EMBL/GenBank/DDBJ whole genome shotgun (WGS) entry which is preliminary data.</text>
</comment>
<keyword evidence="3" id="KW-0645">Protease</keyword>
<gene>
    <name evidence="9" type="ORF">GTA08_BOTSDO13082</name>
</gene>
<dbReference type="SMART" id="SM00220">
    <property type="entry name" value="S_TKc"/>
    <property type="match status" value="1"/>
</dbReference>
<dbReference type="Pfam" id="PF00069">
    <property type="entry name" value="Pkinase"/>
    <property type="match status" value="1"/>
</dbReference>
<evidence type="ECO:0000256" key="1">
    <source>
        <dbReference type="ARBA" id="ARBA00000707"/>
    </source>
</evidence>
<dbReference type="EC" id="3.4.19.12" evidence="2"/>
<evidence type="ECO:0000256" key="3">
    <source>
        <dbReference type="ARBA" id="ARBA00022670"/>
    </source>
</evidence>
<evidence type="ECO:0000313" key="9">
    <source>
        <dbReference type="EMBL" id="KAF4311356.1"/>
    </source>
</evidence>
<sequence length="3340" mass="378734">MSLSSTSASSAGSYVVQGPGAYIASGFSGDIYQIDSEHVVKQPKFFLGEDEYNQNFRQIIDHERSVFERLGGHEGIIKFFGIYDMATGALKLEYANEGELADYIRSYPKPSESDRAAMIRSVSAALSHAYSRKVSPQDIKTENLLVQNGTLKLGDFGEVVLHPPDASMEEVYTQDTFRLDLLGMGCIYAFYPCFTCPHIAYSFRRPPSIFTGTRSLWFIIELRPKNHTPISFFRFCSHHPPPGLHFHQEYQFQNMQEDEVPTDMTALDFVLSHVLLPPKLPQHEYDEEKERKGQCLLLRLVREGVECFVAQCCSEMQVAWRPVLAALESMETLTMNIACEPTLERILRGLEPTGAVSMHVRAQNVGLIFHRSDDEKVLVHAFETSAQCGDVMQSSDRLAWHFPGQTVTFEASLLGDPHFIREMAIMISRMCHETPQICMPITKKARSKVPEERETVHPWLVTEGLMSILEGYGEAQESPVIHKHIRDDINWDSSKLPWRRSPLWLAIRVSIQILLSHLLSSSEGRTQYKNFMAFLMAKVCNLTISNEIGADIQLIAMGKVARRLSKLGNSCLEFVEEAVQSSVQAARDNLDQGWVEFQQKETRSAPPCNKTATKQDWTLSLQHSREHLLQAMFAEKCQLEVDKVTLSRMEQLQFNSDGLPDLTSRGGILQAIFQLTDFERWILGNLRSWMAERPASEQDCTSLMKMMRKYMDTAEDKYKGNSRAQSVMLLVLLESWMVLNTICVKVYPLLGQYGPGIPKEIGRPLLLPHLCHLERLGQIEDHLSKRWRESTLDYPAVHGSLTDNSFSVRFFEHSEPHRRLRDSIEHDAGIRRERKEREWNKKSAKYHRLQEEESRLVHSYGFDQFSDEVHLSTCSKCDLQSKMRSLSIRPDEWPLPADEVMLKAAVFELDCPSGIAAWRDVTWMIMQDLGRSKMEFGAPHHATLLNYHLIKPYAVDRGQRITIASRTKSFLGSHYRELHFPISLDSVLVKNGLRYSVFDGYSSCWVEDQGATPRYHPRCISSLPSGPYSNLQRFVDISSHTANEALASQQQCHHGISSHEFVAFASLRAGERIQWHNILRELGSAELSFNTQEVFILIRQAALQAGSRGADTVLRETHALFHDLSFSSRLLNLLGDHLTSIETNWKEQHRLATLALLTLRALSLGQSGDVTSQAMKLLRRVRDVALDWCRQVSDSLQTCSSESENFKLRKTILISALTCHMTFDLDCSRISVILEDSRDVARFVQSSIHIHDNLPVSLSDLPEETRHALLMARKITRIVERRLKTLIEWDESGINDGIERACGLTGFYGRWAFVSGTHNRWATCEIISGSCGTRQLCHYDLLTGEVLLDGRRIGQLPTSYTSTTVYRRIFDSRILNVTKSHLPHMEYKTPTKIDGHEIHLGMRNGELIIESLREKNHFRLVPPATWSSDLPKPLAQDFAQWMNLTTGVVFFCSLDNPLDTSRDAPTLHFRSTGRSYMQIEKRKLVDHSSPLGKSILDTLRVLEDPLHVIITASQDTVEADVPRFRLRFFVNQDGSLESKELGAAVDKDQNIGCLFGLRNKLVLQSVSSHPNVPKRSIIIPYGSVSVLGSGNYKHVETKAGNDRKLQFMHYQIDQKLSQLRSTQGGTVPQLFLTLLHAVTGSIMPDPLTKHTGTEEALRILHQRSLRTSSPIGEDAMALLNQIASLTPKRTFYPLHLKCMQTVKWSPNLSQLAQHEDFYTLVEDLVAHSAQFSILHEGQGDYLSLEPRGNIQLLRRAANRNWTTRTTSLGSKERSDERYSTRDANTQTTRAQRVYQIAVMVRHWSRQLNVVTDLVHRVREWGQIEGYGHTLKIPEMTYNDILTLQLGQQWGSLYDLCRNSQREADQYKLLHLLGMVAFAQPEKMILVQTLLAIASSGLFRDITPSEHSYNLGLGESPNNFQIQSAVSQYCENITRQPGEARNDWARRLADFNAQKSTQLSLIVDHVISQRPCDRPTMPSVNLPLVNTTRASDACARLFTSWNKNRKFIIHIEQVQARLDQIQSNPVHLSARAHLPNRESSLQGTSTFAPTLTELLQERPAPSLLKPPEAMHIMRPKRAAKSLACLEELQAIVENMKGSPNTTQKGYANDFSSSLHAFLQKEFPETPDKITAIDSELLAHRAEINECMTVALRRVTRSLLPERTSEEVLQKAGLWPHLTIASLLSCLSASKIRIISAAWKTTLILLGEIVSLLQRSERLLVLKTCNDVVGFYKEAEEPGRRSWSSAEFPDWLLMEVENNLTIRELQAVVARKMMQARPNEANFVLQLNMGEGKSSVIVPMVVAALANGEQLARLVVLKPLLRQTENLLSQRLGGLVDRLICHLPFSRKTYLDQDGLGRLRGILDQCMKEQSVLIALPEHMMSFRLMGRERIQTEPALGWDMISTDTWLGKHCRDILDESDEILDPRFQLVYSIGGQRMMDGQPDRWIITQRLLLLFAQQARRLQPEDSQNLDIDYGNRSYPLLTFLNSAVGQTMLDLLVEDIGRGNLIGFTLTCCDSIVRQAALTFIRHRSIPADVASTITKKFHGTNLWAKLHLLRGLIAYDVLLFTIQNKRWLVNYGLDPSRSMMAVPYRAKSVPSPSAEFAHPDVAVVLTCLSYYYDGLTCTQLRQSFDLLFRESDPSSEYARWLQDCPGSNDLPPSILSLDGVNLEDQLLWDVYIYPHLRFSKAAADFFMARVVFPREGKEFPAKMSSSAWDIPSPNGGTTGFSGTNDNKPLLPTFIQQQDLPQLHHTNAMVLNLLLRPENRRYIEARDDRTGKRLDVRGLLQMVCSQEPCIQVLIDVGAQVLELKNCDVAEEWLKLAPHAEAAVYFDESDELMAVDRQGYAQRLFSSPFCQRLDSCVIYLDEVHTRGVDLRMPADARAAVTLGPRTTKDRLVQACMRMRKLDSHQSLVFFSPPEVHQEILRVTGKFQDEELDSADVVQWSLVQTCRASDSIMPLWIIQGLEHSRRRRLCAAFIGTADILEDGAGPLDEERTSSFYSEIQEPECLPLEEMYGAGSKETVFRTCLTDDNARQDSTVRFLLEQWASFKEDKHKDWTLQEEQEREIAHEVEQQREIQRPPPAVALPHMLDPEVRRFVQTGTFKTTAAQSPFLRAFESLHRSSAYQHLHVLCDAVVAEDLYVTRDFVDTVQKTLHSGCDEFMRPIKWILSSSSTRVLVIISPFEANALLPYIRTSSRVRLHVYSAKVSKTMTYFSDLCFYTVSSCKEDYIPSLLLTAQLDLFAGCLFFENFAEYKTACGFLGILVDKQLDDGLGVDMGSDGFAGIHVRRALNWRVPSPFDRSPILFLKALTGIRRKGSAYASTHLGHLVSGNLLTEGNFLSV</sequence>
<proteinExistence type="predicted"/>
<feature type="region of interest" description="Disordered" evidence="7">
    <location>
        <begin position="1763"/>
        <end position="1784"/>
    </location>
</feature>
<dbReference type="EMBL" id="WWBZ02000010">
    <property type="protein sequence ID" value="KAF4311356.1"/>
    <property type="molecule type" value="Genomic_DNA"/>
</dbReference>
<dbReference type="PROSITE" id="PS50011">
    <property type="entry name" value="PROTEIN_KINASE_DOM"/>
    <property type="match status" value="1"/>
</dbReference>
<dbReference type="Pfam" id="PF12359">
    <property type="entry name" value="DUF3645"/>
    <property type="match status" value="1"/>
</dbReference>
<feature type="domain" description="Protein kinase" evidence="8">
    <location>
        <begin position="17"/>
        <end position="460"/>
    </location>
</feature>
<evidence type="ECO:0000256" key="4">
    <source>
        <dbReference type="ARBA" id="ARBA00022786"/>
    </source>
</evidence>
<keyword evidence="6" id="KW-0788">Thiol protease</keyword>
<dbReference type="Pfam" id="PF12340">
    <property type="entry name" value="DUF3638"/>
    <property type="match status" value="1"/>
</dbReference>
<dbReference type="Proteomes" id="UP000572817">
    <property type="component" value="Unassembled WGS sequence"/>
</dbReference>
<name>A0A8H4J236_9PEZI</name>
<dbReference type="GO" id="GO:0004672">
    <property type="term" value="F:protein kinase activity"/>
    <property type="evidence" value="ECO:0007669"/>
    <property type="project" value="InterPro"/>
</dbReference>
<dbReference type="GO" id="GO:0004843">
    <property type="term" value="F:cysteine-type deubiquitinase activity"/>
    <property type="evidence" value="ECO:0007669"/>
    <property type="project" value="UniProtKB-EC"/>
</dbReference>
<dbReference type="InterPro" id="IPR051346">
    <property type="entry name" value="OTU_Deubiquitinase"/>
</dbReference>
<evidence type="ECO:0000256" key="2">
    <source>
        <dbReference type="ARBA" id="ARBA00012759"/>
    </source>
</evidence>
<dbReference type="InterPro" id="IPR046541">
    <property type="entry name" value="DUF6606"/>
</dbReference>
<dbReference type="PANTHER" id="PTHR13367:SF33">
    <property type="entry name" value="P-LOOP CONTAINING NUCLEOSIDE TRIPHOSPHATE HYDROLASE PROTEIN"/>
    <property type="match status" value="1"/>
</dbReference>
<evidence type="ECO:0000313" key="10">
    <source>
        <dbReference type="Proteomes" id="UP000572817"/>
    </source>
</evidence>
<evidence type="ECO:0000256" key="5">
    <source>
        <dbReference type="ARBA" id="ARBA00022801"/>
    </source>
</evidence>
<dbReference type="GO" id="GO:0005524">
    <property type="term" value="F:ATP binding"/>
    <property type="evidence" value="ECO:0007669"/>
    <property type="project" value="InterPro"/>
</dbReference>
<protein>
    <recommendedName>
        <fullName evidence="2">ubiquitinyl hydrolase 1</fullName>
        <ecNumber evidence="2">3.4.19.12</ecNumber>
    </recommendedName>
</protein>
<dbReference type="InterPro" id="IPR027417">
    <property type="entry name" value="P-loop_NTPase"/>
</dbReference>
<dbReference type="InterPro" id="IPR011009">
    <property type="entry name" value="Kinase-like_dom_sf"/>
</dbReference>
<dbReference type="Gene3D" id="1.10.510.10">
    <property type="entry name" value="Transferase(Phosphotransferase) domain 1"/>
    <property type="match status" value="1"/>
</dbReference>
<keyword evidence="5" id="KW-0378">Hydrolase</keyword>
<dbReference type="InterPro" id="IPR000719">
    <property type="entry name" value="Prot_kinase_dom"/>
</dbReference>
<dbReference type="InterPro" id="IPR022099">
    <property type="entry name" value="DUF3638"/>
</dbReference>
<feature type="compositionally biased region" description="Basic and acidic residues" evidence="7">
    <location>
        <begin position="1770"/>
        <end position="1780"/>
    </location>
</feature>
<reference evidence="9" key="1">
    <citation type="submission" date="2020-04" db="EMBL/GenBank/DDBJ databases">
        <title>Genome Assembly and Annotation of Botryosphaeria dothidea sdau 11-99, a Latent Pathogen of Apple Fruit Ring Rot in China.</title>
        <authorList>
            <person name="Yu C."/>
            <person name="Diao Y."/>
            <person name="Lu Q."/>
            <person name="Zhao J."/>
            <person name="Cui S."/>
            <person name="Peng C."/>
            <person name="He B."/>
            <person name="Liu H."/>
        </authorList>
    </citation>
    <scope>NUCLEOTIDE SEQUENCE [LARGE SCALE GENOMIC DNA]</scope>
    <source>
        <strain evidence="9">Sdau11-99</strain>
    </source>
</reference>
<dbReference type="PANTHER" id="PTHR13367">
    <property type="entry name" value="UBIQUITIN THIOESTERASE"/>
    <property type="match status" value="1"/>
</dbReference>
<evidence type="ECO:0000256" key="6">
    <source>
        <dbReference type="ARBA" id="ARBA00022807"/>
    </source>
</evidence>
<keyword evidence="4" id="KW-0833">Ubl conjugation pathway</keyword>
<keyword evidence="10" id="KW-1185">Reference proteome</keyword>
<evidence type="ECO:0000256" key="7">
    <source>
        <dbReference type="SAM" id="MobiDB-lite"/>
    </source>
</evidence>
<comment type="catalytic activity">
    <reaction evidence="1">
        <text>Thiol-dependent hydrolysis of ester, thioester, amide, peptide and isopeptide bonds formed by the C-terminal Gly of ubiquitin (a 76-residue protein attached to proteins as an intracellular targeting signal).</text>
        <dbReference type="EC" id="3.4.19.12"/>
    </reaction>
</comment>
<evidence type="ECO:0000259" key="8">
    <source>
        <dbReference type="PROSITE" id="PS50011"/>
    </source>
</evidence>
<dbReference type="InterPro" id="IPR022105">
    <property type="entry name" value="DUF3645"/>
</dbReference>
<accession>A0A8H4J236</accession>
<dbReference type="OrthoDB" id="3182339at2759"/>
<dbReference type="GO" id="GO:0006508">
    <property type="term" value="P:proteolysis"/>
    <property type="evidence" value="ECO:0007669"/>
    <property type="project" value="UniProtKB-KW"/>
</dbReference>
<dbReference type="SUPFAM" id="SSF52540">
    <property type="entry name" value="P-loop containing nucleoside triphosphate hydrolases"/>
    <property type="match status" value="1"/>
</dbReference>
<dbReference type="SUPFAM" id="SSF56112">
    <property type="entry name" value="Protein kinase-like (PK-like)"/>
    <property type="match status" value="1"/>
</dbReference>
<organism evidence="9 10">
    <name type="scientific">Botryosphaeria dothidea</name>
    <dbReference type="NCBI Taxonomy" id="55169"/>
    <lineage>
        <taxon>Eukaryota</taxon>
        <taxon>Fungi</taxon>
        <taxon>Dikarya</taxon>
        <taxon>Ascomycota</taxon>
        <taxon>Pezizomycotina</taxon>
        <taxon>Dothideomycetes</taxon>
        <taxon>Dothideomycetes incertae sedis</taxon>
        <taxon>Botryosphaeriales</taxon>
        <taxon>Botryosphaeriaceae</taxon>
        <taxon>Botryosphaeria</taxon>
    </lineage>
</organism>